<dbReference type="InterPro" id="IPR051043">
    <property type="entry name" value="Sulfatase_Mod_Factor_Kinase"/>
</dbReference>
<dbReference type="PANTHER" id="PTHR23150">
    <property type="entry name" value="SULFATASE MODIFYING FACTOR 1, 2"/>
    <property type="match status" value="1"/>
</dbReference>
<dbReference type="SUPFAM" id="SSF56436">
    <property type="entry name" value="C-type lectin-like"/>
    <property type="match status" value="1"/>
</dbReference>
<evidence type="ECO:0000259" key="4">
    <source>
        <dbReference type="Pfam" id="PF03781"/>
    </source>
</evidence>
<dbReference type="STRING" id="651661.SAMN05660293_02640"/>
<keyword evidence="7" id="KW-1185">Reference proteome</keyword>
<dbReference type="EMBL" id="FUZA01000002">
    <property type="protein sequence ID" value="SKB85601.1"/>
    <property type="molecule type" value="Genomic_DNA"/>
</dbReference>
<evidence type="ECO:0000313" key="7">
    <source>
        <dbReference type="Proteomes" id="UP000190897"/>
    </source>
</evidence>
<evidence type="ECO:0000259" key="5">
    <source>
        <dbReference type="Pfam" id="PF12867"/>
    </source>
</evidence>
<evidence type="ECO:0000256" key="3">
    <source>
        <dbReference type="ARBA" id="ARBA00037882"/>
    </source>
</evidence>
<dbReference type="InterPro" id="IPR042095">
    <property type="entry name" value="SUMF_sf"/>
</dbReference>
<dbReference type="InterPro" id="IPR005532">
    <property type="entry name" value="SUMF_dom"/>
</dbReference>
<dbReference type="Gene3D" id="3.90.1580.10">
    <property type="entry name" value="paralog of FGE (formylglycine-generating enzyme)"/>
    <property type="match status" value="2"/>
</dbReference>
<dbReference type="InterPro" id="IPR024775">
    <property type="entry name" value="DinB-like"/>
</dbReference>
<protein>
    <submittedName>
        <fullName evidence="6">Ergothioneine biosynthesis protein EgtB</fullName>
    </submittedName>
</protein>
<evidence type="ECO:0000256" key="2">
    <source>
        <dbReference type="ARBA" id="ARBA00023004"/>
    </source>
</evidence>
<dbReference type="InterPro" id="IPR017806">
    <property type="entry name" value="EgtB"/>
</dbReference>
<dbReference type="GO" id="GO:0052699">
    <property type="term" value="P:ergothioneine biosynthetic process"/>
    <property type="evidence" value="ECO:0007669"/>
    <property type="project" value="InterPro"/>
</dbReference>
<accession>A0A1T5ENQ8</accession>
<feature type="domain" description="DinB-like" evidence="5">
    <location>
        <begin position="13"/>
        <end position="143"/>
    </location>
</feature>
<comment type="pathway">
    <text evidence="3">Amino-acid biosynthesis; ergothioneine biosynthesis.</text>
</comment>
<name>A0A1T5ENQ8_9BACT</name>
<dbReference type="AlphaFoldDB" id="A0A1T5ENQ8"/>
<dbReference type="PANTHER" id="PTHR23150:SF36">
    <property type="entry name" value="HERCYNINE OXYGENASE"/>
    <property type="match status" value="1"/>
</dbReference>
<dbReference type="RefSeq" id="WP_082215101.1">
    <property type="nucleotide sequence ID" value="NZ_FUZA01000002.1"/>
</dbReference>
<evidence type="ECO:0000313" key="6">
    <source>
        <dbReference type="EMBL" id="SKB85601.1"/>
    </source>
</evidence>
<keyword evidence="2" id="KW-0408">Iron</keyword>
<reference evidence="7" key="1">
    <citation type="submission" date="2017-02" db="EMBL/GenBank/DDBJ databases">
        <authorList>
            <person name="Varghese N."/>
            <person name="Submissions S."/>
        </authorList>
    </citation>
    <scope>NUCLEOTIDE SEQUENCE [LARGE SCALE GENOMIC DNA]</scope>
    <source>
        <strain evidence="7">DSM 22270</strain>
    </source>
</reference>
<evidence type="ECO:0000256" key="1">
    <source>
        <dbReference type="ARBA" id="ARBA00023002"/>
    </source>
</evidence>
<dbReference type="OrthoDB" id="9768004at2"/>
<gene>
    <name evidence="6" type="ORF">SAMN05660293_02640</name>
</gene>
<keyword evidence="1" id="KW-0560">Oxidoreductase</keyword>
<organism evidence="6 7">
    <name type="scientific">Dyadobacter psychrophilus</name>
    <dbReference type="NCBI Taxonomy" id="651661"/>
    <lineage>
        <taxon>Bacteria</taxon>
        <taxon>Pseudomonadati</taxon>
        <taxon>Bacteroidota</taxon>
        <taxon>Cytophagia</taxon>
        <taxon>Cytophagales</taxon>
        <taxon>Spirosomataceae</taxon>
        <taxon>Dyadobacter</taxon>
    </lineage>
</organism>
<dbReference type="Pfam" id="PF03781">
    <property type="entry name" value="FGE-sulfatase"/>
    <property type="match status" value="1"/>
</dbReference>
<feature type="domain" description="Sulfatase-modifying factor enzyme-like" evidence="4">
    <location>
        <begin position="178"/>
        <end position="310"/>
    </location>
</feature>
<sequence>MYPLTTTAISEAYNRVRQHSETICEPLETEDYVPQPVPFVSPPKWHLAHSTWFFETFIIKPFLPGYQVFDTDYNYLFNSYYNNVGERTLRTDRGNVTRPTTKNVYAYRQHVDRHMSDLLETLADPEALSLVELGLHHEQQHQELLVTDIKYILGHNPLFPVYKSGHNLVNDSNDETGFAHIPEGVYEVGFQGEGFCFDNELGRHKVYLHDFEISKALVTNAEFIQFMESGCYEDFNLWLDEGWSWVNANAINSPMYWHKINGAWHYYTLDGLQEVNPQAILSHINFFEASAFAQWKGMRLPTESEWEIASQQFGWGKRWEWTNSAYLPYPGFSKAPGAVGEYNGKFMINQMVLRGASVATSPGHSRNTYRNFFHAHERWQYTGIRLVK</sequence>
<proteinExistence type="predicted"/>
<dbReference type="NCBIfam" id="TIGR03440">
    <property type="entry name" value="egtB_TIGR03440"/>
    <property type="match status" value="1"/>
</dbReference>
<dbReference type="Pfam" id="PF12867">
    <property type="entry name" value="DinB_2"/>
    <property type="match status" value="1"/>
</dbReference>
<dbReference type="Proteomes" id="UP000190897">
    <property type="component" value="Unassembled WGS sequence"/>
</dbReference>
<dbReference type="InterPro" id="IPR016187">
    <property type="entry name" value="CTDL_fold"/>
</dbReference>